<dbReference type="PANTHER" id="PTHR46591">
    <property type="entry name" value="ZINC FINGER FYVE DOMAIN-CONTAINING PROTEIN 26"/>
    <property type="match status" value="1"/>
</dbReference>
<dbReference type="GO" id="GO:0032266">
    <property type="term" value="F:phosphatidylinositol-3-phosphate binding"/>
    <property type="evidence" value="ECO:0007669"/>
    <property type="project" value="InterPro"/>
</dbReference>
<proteinExistence type="predicted"/>
<dbReference type="GO" id="GO:0005813">
    <property type="term" value="C:centrosome"/>
    <property type="evidence" value="ECO:0007669"/>
    <property type="project" value="TreeGrafter"/>
</dbReference>
<dbReference type="GO" id="GO:0030496">
    <property type="term" value="C:midbody"/>
    <property type="evidence" value="ECO:0007669"/>
    <property type="project" value="TreeGrafter"/>
</dbReference>
<keyword evidence="2" id="KW-1185">Reference proteome</keyword>
<gene>
    <name evidence="1" type="ORF">PoB_005255000</name>
</gene>
<comment type="caution">
    <text evidence="1">The sequence shown here is derived from an EMBL/GenBank/DDBJ whole genome shotgun (WGS) entry which is preliminary data.</text>
</comment>
<dbReference type="InterPro" id="IPR028730">
    <property type="entry name" value="ZFYVE26"/>
</dbReference>
<dbReference type="AlphaFoldDB" id="A0AAV4C339"/>
<evidence type="ECO:0000313" key="1">
    <source>
        <dbReference type="EMBL" id="GFO26045.1"/>
    </source>
</evidence>
<dbReference type="GO" id="GO:0032465">
    <property type="term" value="P:regulation of cytokinesis"/>
    <property type="evidence" value="ECO:0007669"/>
    <property type="project" value="TreeGrafter"/>
</dbReference>
<evidence type="ECO:0000313" key="2">
    <source>
        <dbReference type="Proteomes" id="UP000735302"/>
    </source>
</evidence>
<organism evidence="1 2">
    <name type="scientific">Plakobranchus ocellatus</name>
    <dbReference type="NCBI Taxonomy" id="259542"/>
    <lineage>
        <taxon>Eukaryota</taxon>
        <taxon>Metazoa</taxon>
        <taxon>Spiralia</taxon>
        <taxon>Lophotrochozoa</taxon>
        <taxon>Mollusca</taxon>
        <taxon>Gastropoda</taxon>
        <taxon>Heterobranchia</taxon>
        <taxon>Euthyneura</taxon>
        <taxon>Panpulmonata</taxon>
        <taxon>Sacoglossa</taxon>
        <taxon>Placobranchoidea</taxon>
        <taxon>Plakobranchidae</taxon>
        <taxon>Plakobranchus</taxon>
    </lineage>
</organism>
<name>A0AAV4C339_9GAST</name>
<reference evidence="1 2" key="1">
    <citation type="journal article" date="2021" name="Elife">
        <title>Chloroplast acquisition without the gene transfer in kleptoplastic sea slugs, Plakobranchus ocellatus.</title>
        <authorList>
            <person name="Maeda T."/>
            <person name="Takahashi S."/>
            <person name="Yoshida T."/>
            <person name="Shimamura S."/>
            <person name="Takaki Y."/>
            <person name="Nagai Y."/>
            <person name="Toyoda A."/>
            <person name="Suzuki Y."/>
            <person name="Arimoto A."/>
            <person name="Ishii H."/>
            <person name="Satoh N."/>
            <person name="Nishiyama T."/>
            <person name="Hasebe M."/>
            <person name="Maruyama T."/>
            <person name="Minagawa J."/>
            <person name="Obokata J."/>
            <person name="Shigenobu S."/>
        </authorList>
    </citation>
    <scope>NUCLEOTIDE SEQUENCE [LARGE SCALE GENOMIC DNA]</scope>
</reference>
<dbReference type="Proteomes" id="UP000735302">
    <property type="component" value="Unassembled WGS sequence"/>
</dbReference>
<dbReference type="GO" id="GO:0000281">
    <property type="term" value="P:mitotic cytokinesis"/>
    <property type="evidence" value="ECO:0007669"/>
    <property type="project" value="InterPro"/>
</dbReference>
<accession>A0AAV4C339</accession>
<dbReference type="PANTHER" id="PTHR46591:SF1">
    <property type="entry name" value="ZINC FINGER FYVE DOMAIN-CONTAINING PROTEIN 26"/>
    <property type="match status" value="1"/>
</dbReference>
<sequence length="148" mass="16089">MEVCITQALGGAASDSHTSLISKSQVPTLFGQSSDRTQLVGMVLLSGSDFSAGFDLTVRIIKEFRLNPVLIFTHCSRELAKLGRFSEISTLIQRLVQEELVDDDGVDEIVGASLLVIADSHNQVNHAGAYGFITQVTIRKIVPRFSIL</sequence>
<protein>
    <submittedName>
        <fullName evidence="1">Zinc finger fyve domain-containing protein 26</fullName>
    </submittedName>
</protein>
<dbReference type="GO" id="GO:0005765">
    <property type="term" value="C:lysosomal membrane"/>
    <property type="evidence" value="ECO:0007669"/>
    <property type="project" value="TreeGrafter"/>
</dbReference>
<dbReference type="EMBL" id="BLXT01005778">
    <property type="protein sequence ID" value="GFO26045.1"/>
    <property type="molecule type" value="Genomic_DNA"/>
</dbReference>
<dbReference type="GO" id="GO:0000724">
    <property type="term" value="P:double-strand break repair via homologous recombination"/>
    <property type="evidence" value="ECO:0007669"/>
    <property type="project" value="InterPro"/>
</dbReference>